<dbReference type="AlphaFoldDB" id="E9D9P1"/>
<reference evidence="2" key="2">
    <citation type="submission" date="2010-03" db="EMBL/GenBank/DDBJ databases">
        <title>The genome sequence of Coccidioides posadasii strain Silveira.</title>
        <authorList>
            <consortium name="The Broad Institute Genome Sequencing Center for Infectious Disease"/>
            <person name="Neafsey D."/>
            <person name="Orbach M."/>
            <person name="Henn M.R."/>
            <person name="Cole G.T."/>
            <person name="Galgiani J."/>
            <person name="Gardner M.J."/>
            <person name="Kirkland T.N."/>
            <person name="Taylor J.W."/>
            <person name="Young S.K."/>
            <person name="Zeng Q."/>
            <person name="Koehrsen M."/>
            <person name="Alvarado L."/>
            <person name="Berlin A."/>
            <person name="Borenstein D."/>
            <person name="Chapman S.B."/>
            <person name="Chen Z."/>
            <person name="Engels R."/>
            <person name="Freedman E."/>
            <person name="Gellesch M."/>
            <person name="Goldberg J."/>
            <person name="Griggs A."/>
            <person name="Gujja S."/>
            <person name="Heilman E."/>
            <person name="Heiman D."/>
            <person name="Howarth C."/>
            <person name="Jen D."/>
            <person name="Larson L."/>
            <person name="Mehta T."/>
            <person name="Neiman D."/>
            <person name="Park D."/>
            <person name="Pearson M."/>
            <person name="Richards J."/>
            <person name="Roberts A."/>
            <person name="Saif S."/>
            <person name="Shea T."/>
            <person name="Shenoy N."/>
            <person name="Sisk P."/>
            <person name="Stolte C."/>
            <person name="Sykes S."/>
            <person name="Walk T."/>
            <person name="White J."/>
            <person name="Yandava C."/>
            <person name="Haas B."/>
            <person name="Nusbaum C."/>
            <person name="Birren B."/>
        </authorList>
    </citation>
    <scope>NUCLEOTIDE SEQUENCE [LARGE SCALE GENOMIC DNA]</scope>
    <source>
        <strain evidence="2">RMSCC 757 / Silveira</strain>
    </source>
</reference>
<keyword evidence="2" id="KW-1185">Reference proteome</keyword>
<name>E9D9P1_COCPS</name>
<protein>
    <submittedName>
        <fullName evidence="1">Uncharacterized protein</fullName>
    </submittedName>
</protein>
<dbReference type="EMBL" id="GL636496">
    <property type="protein sequence ID" value="EFW16622.1"/>
    <property type="molecule type" value="Genomic_DNA"/>
</dbReference>
<proteinExistence type="predicted"/>
<evidence type="ECO:0000313" key="1">
    <source>
        <dbReference type="EMBL" id="EFW16622.1"/>
    </source>
</evidence>
<dbReference type="Proteomes" id="UP000002497">
    <property type="component" value="Unassembled WGS sequence"/>
</dbReference>
<organism evidence="2">
    <name type="scientific">Coccidioides posadasii (strain RMSCC 757 / Silveira)</name>
    <name type="common">Valley fever fungus</name>
    <dbReference type="NCBI Taxonomy" id="443226"/>
    <lineage>
        <taxon>Eukaryota</taxon>
        <taxon>Fungi</taxon>
        <taxon>Dikarya</taxon>
        <taxon>Ascomycota</taxon>
        <taxon>Pezizomycotina</taxon>
        <taxon>Eurotiomycetes</taxon>
        <taxon>Eurotiomycetidae</taxon>
        <taxon>Onygenales</taxon>
        <taxon>Onygenaceae</taxon>
        <taxon>Coccidioides</taxon>
    </lineage>
</organism>
<dbReference type="HOGENOM" id="CLU_2573703_0_0_1"/>
<dbReference type="VEuPathDB" id="FungiDB:CPSG_06581"/>
<gene>
    <name evidence="1" type="ORF">CPSG_06581</name>
</gene>
<sequence>MPTSDSSAGANFFLSKAQLMWHIPCIGTNVHFITRIAESKVPVDLLVPAKRNFGSSRHGLGTLIGWWGDAESRPIPRDRIL</sequence>
<accession>E9D9P1</accession>
<reference evidence="2" key="1">
    <citation type="journal article" date="2010" name="Genome Res.">
        <title>Population genomic sequencing of Coccidioides fungi reveals recent hybridization and transposon control.</title>
        <authorList>
            <person name="Neafsey D.E."/>
            <person name="Barker B.M."/>
            <person name="Sharpton T.J."/>
            <person name="Stajich J.E."/>
            <person name="Park D.J."/>
            <person name="Whiston E."/>
            <person name="Hung C.-Y."/>
            <person name="McMahan C."/>
            <person name="White J."/>
            <person name="Sykes S."/>
            <person name="Heiman D."/>
            <person name="Young S."/>
            <person name="Zeng Q."/>
            <person name="Abouelleil A."/>
            <person name="Aftuck L."/>
            <person name="Bessette D."/>
            <person name="Brown A."/>
            <person name="FitzGerald M."/>
            <person name="Lui A."/>
            <person name="Macdonald J.P."/>
            <person name="Priest M."/>
            <person name="Orbach M.J."/>
            <person name="Galgiani J.N."/>
            <person name="Kirkland T.N."/>
            <person name="Cole G.T."/>
            <person name="Birren B.W."/>
            <person name="Henn M.R."/>
            <person name="Taylor J.W."/>
            <person name="Rounsley S.D."/>
        </authorList>
    </citation>
    <scope>NUCLEOTIDE SEQUENCE [LARGE SCALE GENOMIC DNA]</scope>
    <source>
        <strain evidence="2">RMSCC 757 / Silveira</strain>
    </source>
</reference>
<evidence type="ECO:0000313" key="2">
    <source>
        <dbReference type="Proteomes" id="UP000002497"/>
    </source>
</evidence>